<evidence type="ECO:0000256" key="1">
    <source>
        <dbReference type="SAM" id="MobiDB-lite"/>
    </source>
</evidence>
<protein>
    <submittedName>
        <fullName evidence="2">Uncharacterized protein</fullName>
    </submittedName>
</protein>
<sequence>MKDMTVGIRPRRMADLRRKACHRSWSMVATCSVMRGSRSSTRGDGGASTAAACGAGIRSAILPVFTTSRAELTPGPAVSAPGARLAQRTDPPERRSGKIWRSGPADRLAPCRAPFQHPANCAASPSPRRPPAPPAWSAPSAPPPRTST</sequence>
<dbReference type="Proteomes" id="UP001589575">
    <property type="component" value="Unassembled WGS sequence"/>
</dbReference>
<dbReference type="EMBL" id="JBHMFI010000001">
    <property type="protein sequence ID" value="MFB9074043.1"/>
    <property type="molecule type" value="Genomic_DNA"/>
</dbReference>
<comment type="caution">
    <text evidence="2">The sequence shown here is derived from an EMBL/GenBank/DDBJ whole genome shotgun (WGS) entry which is preliminary data.</text>
</comment>
<evidence type="ECO:0000313" key="3">
    <source>
        <dbReference type="Proteomes" id="UP001589575"/>
    </source>
</evidence>
<name>A0ABV5G525_9MICC</name>
<reference evidence="2 3" key="1">
    <citation type="submission" date="2024-09" db="EMBL/GenBank/DDBJ databases">
        <authorList>
            <person name="Sun Q."/>
            <person name="Mori K."/>
        </authorList>
    </citation>
    <scope>NUCLEOTIDE SEQUENCE [LARGE SCALE GENOMIC DNA]</scope>
    <source>
        <strain evidence="2 3">CCM 7609</strain>
    </source>
</reference>
<organism evidence="2 3">
    <name type="scientific">Citricoccus parietis</name>
    <dbReference type="NCBI Taxonomy" id="592307"/>
    <lineage>
        <taxon>Bacteria</taxon>
        <taxon>Bacillati</taxon>
        <taxon>Actinomycetota</taxon>
        <taxon>Actinomycetes</taxon>
        <taxon>Micrococcales</taxon>
        <taxon>Micrococcaceae</taxon>
        <taxon>Citricoccus</taxon>
    </lineage>
</organism>
<evidence type="ECO:0000313" key="2">
    <source>
        <dbReference type="EMBL" id="MFB9074043.1"/>
    </source>
</evidence>
<proteinExistence type="predicted"/>
<gene>
    <name evidence="2" type="ORF">ACFFX0_23745</name>
</gene>
<keyword evidence="3" id="KW-1185">Reference proteome</keyword>
<feature type="compositionally biased region" description="Pro residues" evidence="1">
    <location>
        <begin position="127"/>
        <end position="148"/>
    </location>
</feature>
<accession>A0ABV5G525</accession>
<feature type="region of interest" description="Disordered" evidence="1">
    <location>
        <begin position="72"/>
        <end position="148"/>
    </location>
</feature>